<dbReference type="AlphaFoldDB" id="A0A7W8YTU6"/>
<feature type="domain" description="Major facilitator superfamily (MFS) profile" evidence="8">
    <location>
        <begin position="12"/>
        <end position="406"/>
    </location>
</feature>
<sequence length="408" mass="44574">MKTAQLTSTFRAFNNRNYRLFFTGQSVSQIGTWMQRTGVSWVVYTMTHSAFMLGLTVFVSQFPSFLFSLLGGIASDRYNRYKVLLITQIASMVQAVLLSILIFTNHYTAWEILTLSGVLGVINAFDVPARQPLIHEMVTDKADLPNALALNSSMVNLARLVGPALSGIILVKFGAGMCFLLNAVSFIAVIASLLLMKLPAYVPVLVKKKIKSELSEGFAYLKNTASIRIMLLILGLTSLLVLPYNTLLPVFAKVIFKGDAATYGYINSFIGIGAVANSIFLASLKPGTNLRVILLVNTLILGVSLMIFSQLSYFPLAMLFATLSGFAMMSLTTVCLTVIQVDSDPQMRGRVMSYIAMAYFGMLPLGSLIIGAVSQRIGSPAALFCQGITALIIAALFYKYLRSDYQKN</sequence>
<feature type="transmembrane region" description="Helical" evidence="7">
    <location>
        <begin position="183"/>
        <end position="206"/>
    </location>
</feature>
<dbReference type="Pfam" id="PF05977">
    <property type="entry name" value="MFS_3"/>
    <property type="match status" value="1"/>
</dbReference>
<name>A0A7W8YTU6_9SPHI</name>
<comment type="subcellular location">
    <subcellularLocation>
        <location evidence="1">Cell membrane</location>
        <topology evidence="1">Multi-pass membrane protein</topology>
    </subcellularLocation>
</comment>
<dbReference type="PANTHER" id="PTHR23513:SF11">
    <property type="entry name" value="STAPHYLOFERRIN A TRANSPORTER"/>
    <property type="match status" value="1"/>
</dbReference>
<dbReference type="SUPFAM" id="SSF103473">
    <property type="entry name" value="MFS general substrate transporter"/>
    <property type="match status" value="1"/>
</dbReference>
<evidence type="ECO:0000256" key="7">
    <source>
        <dbReference type="SAM" id="Phobius"/>
    </source>
</evidence>
<evidence type="ECO:0000256" key="6">
    <source>
        <dbReference type="ARBA" id="ARBA00023136"/>
    </source>
</evidence>
<keyword evidence="3" id="KW-1003">Cell membrane</keyword>
<dbReference type="GO" id="GO:0005886">
    <property type="term" value="C:plasma membrane"/>
    <property type="evidence" value="ECO:0007669"/>
    <property type="project" value="UniProtKB-SubCell"/>
</dbReference>
<dbReference type="InterPro" id="IPR036259">
    <property type="entry name" value="MFS_trans_sf"/>
</dbReference>
<keyword evidence="2" id="KW-0813">Transport</keyword>
<accession>A0A7W8YTU6</accession>
<feature type="transmembrane region" description="Helical" evidence="7">
    <location>
        <begin position="291"/>
        <end position="311"/>
    </location>
</feature>
<feature type="transmembrane region" description="Helical" evidence="7">
    <location>
        <begin position="264"/>
        <end position="284"/>
    </location>
</feature>
<reference evidence="9 10" key="1">
    <citation type="submission" date="2020-08" db="EMBL/GenBank/DDBJ databases">
        <title>Genomic Encyclopedia of Type Strains, Phase IV (KMG-V): Genome sequencing to study the core and pangenomes of soil and plant-associated prokaryotes.</title>
        <authorList>
            <person name="Whitman W."/>
        </authorList>
    </citation>
    <scope>NUCLEOTIDE SEQUENCE [LARGE SCALE GENOMIC DNA]</scope>
    <source>
        <strain evidence="9 10">MP7CTX6</strain>
    </source>
</reference>
<dbReference type="GO" id="GO:0022857">
    <property type="term" value="F:transmembrane transporter activity"/>
    <property type="evidence" value="ECO:0007669"/>
    <property type="project" value="InterPro"/>
</dbReference>
<keyword evidence="4 7" id="KW-0812">Transmembrane</keyword>
<dbReference type="InterPro" id="IPR020846">
    <property type="entry name" value="MFS_dom"/>
</dbReference>
<dbReference type="PROSITE" id="PS50850">
    <property type="entry name" value="MFS"/>
    <property type="match status" value="1"/>
</dbReference>
<dbReference type="EMBL" id="JACHCF010000006">
    <property type="protein sequence ID" value="MBB5621674.1"/>
    <property type="molecule type" value="Genomic_DNA"/>
</dbReference>
<feature type="transmembrane region" description="Helical" evidence="7">
    <location>
        <begin position="83"/>
        <end position="103"/>
    </location>
</feature>
<keyword evidence="6 7" id="KW-0472">Membrane</keyword>
<feature type="transmembrane region" description="Helical" evidence="7">
    <location>
        <begin position="351"/>
        <end position="374"/>
    </location>
</feature>
<protein>
    <submittedName>
        <fullName evidence="9">MFS family permease</fullName>
    </submittedName>
</protein>
<dbReference type="CDD" id="cd06173">
    <property type="entry name" value="MFS_MefA_like"/>
    <property type="match status" value="1"/>
</dbReference>
<comment type="caution">
    <text evidence="9">The sequence shown here is derived from an EMBL/GenBank/DDBJ whole genome shotgun (WGS) entry which is preliminary data.</text>
</comment>
<gene>
    <name evidence="9" type="ORF">HDE69_002737</name>
</gene>
<feature type="transmembrane region" description="Helical" evidence="7">
    <location>
        <begin position="317"/>
        <end position="339"/>
    </location>
</feature>
<evidence type="ECO:0000256" key="4">
    <source>
        <dbReference type="ARBA" id="ARBA00022692"/>
    </source>
</evidence>
<proteinExistence type="predicted"/>
<feature type="transmembrane region" description="Helical" evidence="7">
    <location>
        <begin position="50"/>
        <end position="71"/>
    </location>
</feature>
<evidence type="ECO:0000313" key="10">
    <source>
        <dbReference type="Proteomes" id="UP000537718"/>
    </source>
</evidence>
<evidence type="ECO:0000313" key="9">
    <source>
        <dbReference type="EMBL" id="MBB5621674.1"/>
    </source>
</evidence>
<organism evidence="9 10">
    <name type="scientific">Pedobacter cryoconitis</name>
    <dbReference type="NCBI Taxonomy" id="188932"/>
    <lineage>
        <taxon>Bacteria</taxon>
        <taxon>Pseudomonadati</taxon>
        <taxon>Bacteroidota</taxon>
        <taxon>Sphingobacteriia</taxon>
        <taxon>Sphingobacteriales</taxon>
        <taxon>Sphingobacteriaceae</taxon>
        <taxon>Pedobacter</taxon>
    </lineage>
</organism>
<dbReference type="PANTHER" id="PTHR23513">
    <property type="entry name" value="INTEGRAL MEMBRANE EFFLUX PROTEIN-RELATED"/>
    <property type="match status" value="1"/>
</dbReference>
<feature type="transmembrane region" description="Helical" evidence="7">
    <location>
        <begin position="227"/>
        <end position="244"/>
    </location>
</feature>
<keyword evidence="5 7" id="KW-1133">Transmembrane helix</keyword>
<evidence type="ECO:0000256" key="5">
    <source>
        <dbReference type="ARBA" id="ARBA00022989"/>
    </source>
</evidence>
<evidence type="ECO:0000256" key="1">
    <source>
        <dbReference type="ARBA" id="ARBA00004651"/>
    </source>
</evidence>
<dbReference type="RefSeq" id="WP_183867637.1">
    <property type="nucleotide sequence ID" value="NZ_JACHCF010000006.1"/>
</dbReference>
<evidence type="ECO:0000256" key="3">
    <source>
        <dbReference type="ARBA" id="ARBA00022475"/>
    </source>
</evidence>
<dbReference type="Proteomes" id="UP000537718">
    <property type="component" value="Unassembled WGS sequence"/>
</dbReference>
<feature type="transmembrane region" description="Helical" evidence="7">
    <location>
        <begin position="380"/>
        <end position="401"/>
    </location>
</feature>
<evidence type="ECO:0000259" key="8">
    <source>
        <dbReference type="PROSITE" id="PS50850"/>
    </source>
</evidence>
<dbReference type="InterPro" id="IPR010290">
    <property type="entry name" value="TM_effector"/>
</dbReference>
<dbReference type="Gene3D" id="1.20.1250.20">
    <property type="entry name" value="MFS general substrate transporter like domains"/>
    <property type="match status" value="1"/>
</dbReference>
<evidence type="ECO:0000256" key="2">
    <source>
        <dbReference type="ARBA" id="ARBA00022448"/>
    </source>
</evidence>